<feature type="transmembrane region" description="Helical" evidence="1">
    <location>
        <begin position="10"/>
        <end position="28"/>
    </location>
</feature>
<keyword evidence="3" id="KW-1185">Reference proteome</keyword>
<dbReference type="PRINTS" id="PR00834">
    <property type="entry name" value="PROTEASES2C"/>
</dbReference>
<evidence type="ECO:0000313" key="3">
    <source>
        <dbReference type="Proteomes" id="UP001172036"/>
    </source>
</evidence>
<proteinExistence type="predicted"/>
<dbReference type="Pfam" id="PF13365">
    <property type="entry name" value="Trypsin_2"/>
    <property type="match status" value="1"/>
</dbReference>
<dbReference type="InterPro" id="IPR001940">
    <property type="entry name" value="Peptidase_S1C"/>
</dbReference>
<comment type="caution">
    <text evidence="2">The sequence shown here is derived from an EMBL/GenBank/DDBJ whole genome shotgun (WGS) entry which is preliminary data.</text>
</comment>
<evidence type="ECO:0000256" key="1">
    <source>
        <dbReference type="SAM" id="Phobius"/>
    </source>
</evidence>
<organism evidence="2 3">
    <name type="scientific">Candidatus Phytoplasma melaleucae</name>
    <dbReference type="NCBI Taxonomy" id="2982630"/>
    <lineage>
        <taxon>Bacteria</taxon>
        <taxon>Bacillati</taxon>
        <taxon>Mycoplasmatota</taxon>
        <taxon>Mollicutes</taxon>
        <taxon>Acholeplasmatales</taxon>
        <taxon>Acholeplasmataceae</taxon>
        <taxon>Candidatus Phytoplasma</taxon>
    </lineage>
</organism>
<dbReference type="SUPFAM" id="SSF50494">
    <property type="entry name" value="Trypsin-like serine proteases"/>
    <property type="match status" value="1"/>
</dbReference>
<dbReference type="RefSeq" id="WP_304515116.1">
    <property type="nucleotide sequence ID" value="NZ_JAOSID010000001.1"/>
</dbReference>
<dbReference type="EMBL" id="JAOSID010000001">
    <property type="protein sequence ID" value="MDO8167914.1"/>
    <property type="molecule type" value="Genomic_DNA"/>
</dbReference>
<sequence>MKINKLQKKFLLFILLIWLIFSFIFYYFNYYNMFYNKHHLITVNSHVINKHNYMTQTNNKNIKKYQIIDQIQKNLQSIFDPDKSNKNIKPYKLKKHNLKIGDVVYAFTLDTKENIKPFQEGIISENYNKDEDHYLAISIKGQNNKIFFNDEGEFIGISLPKKEYDDEINYVITSNSMYNFLECAHIFYNEENFQQNNNQNFDKYWLPIQFKKKDFKISLDKEGLFLGLLHKEFMSNWDTLNEWLLKCSILIDFIEQKMVDTQKNQSNFIQNISDITFVIMFGKYLGSGFIYKIEKIENTNSYRYYLLTNRHVIEPIITSGELKTKMRIGNSYFLVKEAEVFAYIKNENVYDDIGIIAFEDQDHQKFAKISQILECVFPKERDYDIEQGNEIYSMGSQQIINPAVDFIIPQQTKNENNSPKEEKTEDQNFFLKAFKQIKRTEINLLKKGNIINFNEKAIYFNIEIDHGNSGGPVFNRKGQIIGINRSTIENSYTTDNYSQAINIMHINDRLDEIETLIKKNKKIDYAIEFQGDDHQSYLNDKINSFKKHFNAETINHNSNQKLTLFIDELFYLTPKRHHIEFPLLQNNNQQQNMKLRISLVYNLFQQQTFLINPIDEYIQIHIKKNFKNKKVIIEFVKKNKNNQVLDSTNYELEYKPNSYFLSFEMFNLDNLHTKTNYDNFQKIKNSLVIWNQNEYISGNGVILNKKRTENNKFLYLVLSTYQPYHNINIWDSIGNIIMNQMLNIQTNIIIPIDKGKYRKEKGYLKNFIGADNILLIAFESAYDYPVVSVKKTSNLNIGENIYYLINFENTNHFPQMFKSQISSIKKNLFIFDSVFDLKNKKKQINFFCFDEEGNFIGINDIIQNHLTIPSHFIKASSISKHALQKLFIQSILKDNINIIFSFLFLAIIFFISISILPTKNKNNFFI</sequence>
<keyword evidence="1" id="KW-0472">Membrane</keyword>
<dbReference type="Proteomes" id="UP001172036">
    <property type="component" value="Unassembled WGS sequence"/>
</dbReference>
<name>A0ABT9DDI6_9MOLU</name>
<feature type="transmembrane region" description="Helical" evidence="1">
    <location>
        <begin position="898"/>
        <end position="916"/>
    </location>
</feature>
<dbReference type="InterPro" id="IPR009003">
    <property type="entry name" value="Peptidase_S1_PA"/>
</dbReference>
<keyword evidence="1" id="KW-0812">Transmembrane</keyword>
<keyword evidence="1" id="KW-1133">Transmembrane helix</keyword>
<dbReference type="Gene3D" id="2.40.10.120">
    <property type="match status" value="1"/>
</dbReference>
<reference evidence="2 3" key="1">
    <citation type="journal article" date="2023" name="Int. J. Syst. Evol. Microbiol.">
        <title>The observation of taxonomic boundaries for the 16SrII and 16SrXXV phytoplasmas using genome-based delimitation.</title>
        <authorList>
            <person name="Rodrigues Jardim B."/>
            <person name="Tran-Nguyen L.T.T."/>
            <person name="Gambley C."/>
            <person name="Al-Sadi A.M."/>
            <person name="Al-Subhi A.M."/>
            <person name="Foissac X."/>
            <person name="Salar P."/>
            <person name="Cai H."/>
            <person name="Yang J.Y."/>
            <person name="Davis R."/>
            <person name="Jones L."/>
            <person name="Rodoni B."/>
            <person name="Constable F.E."/>
        </authorList>
    </citation>
    <scope>NUCLEOTIDE SEQUENCE [LARGE SCALE GENOMIC DNA]</scope>
    <source>
        <strain evidence="2">BAWM-155c</strain>
    </source>
</reference>
<accession>A0ABT9DDI6</accession>
<gene>
    <name evidence="2" type="ORF">OC680_00240</name>
</gene>
<evidence type="ECO:0000313" key="2">
    <source>
        <dbReference type="EMBL" id="MDO8167914.1"/>
    </source>
</evidence>
<protein>
    <submittedName>
        <fullName evidence="2">Trypsin-like peptidase domain-containing protein</fullName>
    </submittedName>
</protein>